<proteinExistence type="inferred from homology"/>
<reference evidence="12 13" key="1">
    <citation type="journal article" date="2018" name="MBio">
        <title>Insights into the evolution of host association through the isolation and characterization of a novel human periodontal pathobiont, Desulfobulbus oralis.</title>
        <authorList>
            <person name="Cross K.L."/>
            <person name="Chirania P."/>
            <person name="Xiong W."/>
            <person name="Beall C.J."/>
            <person name="Elkins J.G."/>
            <person name="Giannone R.J."/>
            <person name="Griffen A.L."/>
            <person name="Guss A.M."/>
            <person name="Hettich R.L."/>
            <person name="Joshi S.S."/>
            <person name="Mokrzan E.M."/>
            <person name="Martin R.K."/>
            <person name="Zhulin I.B."/>
            <person name="Leys E.J."/>
            <person name="Podar M."/>
        </authorList>
    </citation>
    <scope>NUCLEOTIDE SEQUENCE [LARGE SCALE GENOMIC DNA]</scope>
    <source>
        <strain evidence="12 13">ORNL</strain>
    </source>
</reference>
<dbReference type="NCBIfam" id="NF001138">
    <property type="entry name" value="PRK00143.1"/>
    <property type="match status" value="1"/>
</dbReference>
<dbReference type="PANTHER" id="PTHR11933:SF5">
    <property type="entry name" value="MITOCHONDRIAL TRNA-SPECIFIC 2-THIOURIDYLASE 1"/>
    <property type="match status" value="1"/>
</dbReference>
<keyword evidence="2 9" id="KW-0808">Transferase</keyword>
<dbReference type="AlphaFoldDB" id="A0A2L1GPC3"/>
<dbReference type="GO" id="GO:0103016">
    <property type="term" value="F:tRNA-uridine 2-sulfurtransferase activity"/>
    <property type="evidence" value="ECO:0007669"/>
    <property type="project" value="UniProtKB-EC"/>
</dbReference>
<keyword evidence="7" id="KW-1015">Disulfide bond</keyword>
<comment type="caution">
    <text evidence="9">Lacks conserved residue(s) required for the propagation of feature annotation.</text>
</comment>
<keyword evidence="9" id="KW-0963">Cytoplasm</keyword>
<dbReference type="GO" id="GO:0000049">
    <property type="term" value="F:tRNA binding"/>
    <property type="evidence" value="ECO:0007669"/>
    <property type="project" value="UniProtKB-KW"/>
</dbReference>
<feature type="region of interest" description="Interaction with tRNA" evidence="9">
    <location>
        <begin position="142"/>
        <end position="144"/>
    </location>
</feature>
<dbReference type="OrthoDB" id="9800696at2"/>
<keyword evidence="5 9" id="KW-0067">ATP-binding</keyword>
<feature type="binding site" evidence="9">
    <location>
        <position position="38"/>
    </location>
    <ligand>
        <name>ATP</name>
        <dbReference type="ChEBI" id="CHEBI:30616"/>
    </ligand>
</feature>
<dbReference type="SUPFAM" id="SSF52402">
    <property type="entry name" value="Adenine nucleotide alpha hydrolases-like"/>
    <property type="match status" value="1"/>
</dbReference>
<keyword evidence="6 9" id="KW-0694">RNA-binding</keyword>
<feature type="binding site" evidence="9">
    <location>
        <begin position="12"/>
        <end position="19"/>
    </location>
    <ligand>
        <name>ATP</name>
        <dbReference type="ChEBI" id="CHEBI:30616"/>
    </ligand>
</feature>
<dbReference type="Gene3D" id="3.40.50.620">
    <property type="entry name" value="HUPs"/>
    <property type="match status" value="1"/>
</dbReference>
<dbReference type="InterPro" id="IPR014729">
    <property type="entry name" value="Rossmann-like_a/b/a_fold"/>
</dbReference>
<dbReference type="HAMAP" id="MF_00144">
    <property type="entry name" value="tRNA_thiouridyl_MnmA"/>
    <property type="match status" value="1"/>
</dbReference>
<accession>A0A2L1GPC3</accession>
<dbReference type="Pfam" id="PF20258">
    <property type="entry name" value="tRNA_Me_trans_C"/>
    <property type="match status" value="1"/>
</dbReference>
<evidence type="ECO:0000259" key="11">
    <source>
        <dbReference type="Pfam" id="PF20259"/>
    </source>
</evidence>
<dbReference type="KEGG" id="deo:CAY53_08375"/>
<dbReference type="GO" id="GO:0005737">
    <property type="term" value="C:cytoplasm"/>
    <property type="evidence" value="ECO:0007669"/>
    <property type="project" value="UniProtKB-SubCell"/>
</dbReference>
<dbReference type="GO" id="GO:0005524">
    <property type="term" value="F:ATP binding"/>
    <property type="evidence" value="ECO:0007669"/>
    <property type="project" value="UniProtKB-KW"/>
</dbReference>
<dbReference type="InterPro" id="IPR023382">
    <property type="entry name" value="MnmA-like_central_sf"/>
</dbReference>
<feature type="domain" description="tRNA-specific 2-thiouridylase MnmA-like C-terminal" evidence="10">
    <location>
        <begin position="270"/>
        <end position="344"/>
    </location>
</feature>
<evidence type="ECO:0000256" key="8">
    <source>
        <dbReference type="ARBA" id="ARBA00051542"/>
    </source>
</evidence>
<sequence length="357" mass="38951">MAANAPKQVALALSGGMDSAMAARLLLDAGCRVTAFHMLLPLVNAKSAASQAIRMAESLGIPLRLLDLRRDFQARIIRSFTAAYRSGLTPNPCMLCNREIKFGLLAAAMRAAGADYIATGHYARVRQGVGGPVLSRGLDVRKDQSYFLARLSDRQLARALLPLGDGLKHELRARGQALGLPLPAGESQDVCFLHGGLGAFLAAQGFREQPGDMVDASGRILGRHSGVWRYTVGQRRGLNLPDATPWYVQAIDAAHNRLILGKEEELRQADCTVRALHWLSGQEPEMPWRGLVQIRSRHQAAPAELRPADHNRASLHFEQPQRAVTPGQFAVFYEEDRVLGSAIICARRAGKSQDSKE</sequence>
<comment type="catalytic activity">
    <reaction evidence="8 9">
        <text>S-sulfanyl-L-cysteinyl-[protein] + uridine(34) in tRNA + AH2 + ATP = 2-thiouridine(34) in tRNA + L-cysteinyl-[protein] + A + AMP + diphosphate + H(+)</text>
        <dbReference type="Rhea" id="RHEA:47032"/>
        <dbReference type="Rhea" id="RHEA-COMP:10131"/>
        <dbReference type="Rhea" id="RHEA-COMP:11726"/>
        <dbReference type="Rhea" id="RHEA-COMP:11727"/>
        <dbReference type="Rhea" id="RHEA-COMP:11728"/>
        <dbReference type="ChEBI" id="CHEBI:13193"/>
        <dbReference type="ChEBI" id="CHEBI:15378"/>
        <dbReference type="ChEBI" id="CHEBI:17499"/>
        <dbReference type="ChEBI" id="CHEBI:29950"/>
        <dbReference type="ChEBI" id="CHEBI:30616"/>
        <dbReference type="ChEBI" id="CHEBI:33019"/>
        <dbReference type="ChEBI" id="CHEBI:61963"/>
        <dbReference type="ChEBI" id="CHEBI:65315"/>
        <dbReference type="ChEBI" id="CHEBI:87170"/>
        <dbReference type="ChEBI" id="CHEBI:456215"/>
        <dbReference type="EC" id="2.8.1.13"/>
    </reaction>
</comment>
<comment type="subcellular location">
    <subcellularLocation>
        <location evidence="9">Cytoplasm</location>
    </subcellularLocation>
</comment>
<dbReference type="Proteomes" id="UP000239867">
    <property type="component" value="Chromosome"/>
</dbReference>
<dbReference type="NCBIfam" id="TIGR00420">
    <property type="entry name" value="trmU"/>
    <property type="match status" value="1"/>
</dbReference>
<dbReference type="InterPro" id="IPR046885">
    <property type="entry name" value="MnmA-like_C"/>
</dbReference>
<dbReference type="CDD" id="cd01998">
    <property type="entry name" value="MnmA_TRMU-like"/>
    <property type="match status" value="1"/>
</dbReference>
<evidence type="ECO:0000313" key="13">
    <source>
        <dbReference type="Proteomes" id="UP000239867"/>
    </source>
</evidence>
<dbReference type="EMBL" id="CP021255">
    <property type="protein sequence ID" value="AVD71477.1"/>
    <property type="molecule type" value="Genomic_DNA"/>
</dbReference>
<dbReference type="Pfam" id="PF20259">
    <property type="entry name" value="tRNA_Me_trans_M"/>
    <property type="match status" value="1"/>
</dbReference>
<evidence type="ECO:0000256" key="2">
    <source>
        <dbReference type="ARBA" id="ARBA00022679"/>
    </source>
</evidence>
<feature type="binding site" evidence="9">
    <location>
        <position position="120"/>
    </location>
    <ligand>
        <name>ATP</name>
        <dbReference type="ChEBI" id="CHEBI:30616"/>
    </ligand>
</feature>
<evidence type="ECO:0000256" key="7">
    <source>
        <dbReference type="ARBA" id="ARBA00023157"/>
    </source>
</evidence>
<feature type="active site" description="Cysteine persulfide intermediate" evidence="9">
    <location>
        <position position="191"/>
    </location>
</feature>
<dbReference type="PANTHER" id="PTHR11933">
    <property type="entry name" value="TRNA 5-METHYLAMINOMETHYL-2-THIOURIDYLATE -METHYLTRANSFERASE"/>
    <property type="match status" value="1"/>
</dbReference>
<dbReference type="InterPro" id="IPR046884">
    <property type="entry name" value="MnmA-like_central"/>
</dbReference>
<name>A0A2L1GPC3_9BACT</name>
<dbReference type="Pfam" id="PF03054">
    <property type="entry name" value="tRNA_Me_trans"/>
    <property type="match status" value="1"/>
</dbReference>
<comment type="similarity">
    <text evidence="9">Belongs to the MnmA/TRMU family.</text>
</comment>
<dbReference type="EC" id="2.8.1.13" evidence="9"/>
<dbReference type="Gene3D" id="2.30.30.280">
    <property type="entry name" value="Adenine nucleotide alpha hydrolases-like domains"/>
    <property type="match status" value="1"/>
</dbReference>
<feature type="domain" description="tRNA-specific 2-thiouridylase MnmA-like central" evidence="11">
    <location>
        <begin position="206"/>
        <end position="261"/>
    </location>
</feature>
<feature type="active site" description="Nucleophile" evidence="9">
    <location>
        <position position="96"/>
    </location>
</feature>
<dbReference type="GO" id="GO:0002143">
    <property type="term" value="P:tRNA wobble position uridine thiolation"/>
    <property type="evidence" value="ECO:0007669"/>
    <property type="project" value="TreeGrafter"/>
</dbReference>
<dbReference type="Gene3D" id="2.40.30.10">
    <property type="entry name" value="Translation factors"/>
    <property type="match status" value="1"/>
</dbReference>
<organism evidence="12 13">
    <name type="scientific">Desulfobulbus oralis</name>
    <dbReference type="NCBI Taxonomy" id="1986146"/>
    <lineage>
        <taxon>Bacteria</taxon>
        <taxon>Pseudomonadati</taxon>
        <taxon>Thermodesulfobacteriota</taxon>
        <taxon>Desulfobulbia</taxon>
        <taxon>Desulfobulbales</taxon>
        <taxon>Desulfobulbaceae</taxon>
        <taxon>Desulfobulbus</taxon>
    </lineage>
</organism>
<comment type="function">
    <text evidence="9">Catalyzes the 2-thiolation of uridine at the wobble position (U34) of tRNA, leading to the formation of s(2)U34.</text>
</comment>
<dbReference type="RefSeq" id="WP_104936732.1">
    <property type="nucleotide sequence ID" value="NZ_CP021255.1"/>
</dbReference>
<evidence type="ECO:0000256" key="4">
    <source>
        <dbReference type="ARBA" id="ARBA00022741"/>
    </source>
</evidence>
<evidence type="ECO:0000256" key="5">
    <source>
        <dbReference type="ARBA" id="ARBA00022840"/>
    </source>
</evidence>
<evidence type="ECO:0000259" key="10">
    <source>
        <dbReference type="Pfam" id="PF20258"/>
    </source>
</evidence>
<feature type="site" description="Interaction with tRNA" evidence="9">
    <location>
        <position position="328"/>
    </location>
</feature>
<evidence type="ECO:0000256" key="6">
    <source>
        <dbReference type="ARBA" id="ARBA00022884"/>
    </source>
</evidence>
<feature type="site" description="Interaction with tRNA" evidence="9">
    <location>
        <position position="121"/>
    </location>
</feature>
<dbReference type="FunFam" id="2.30.30.280:FF:000001">
    <property type="entry name" value="tRNA-specific 2-thiouridylase MnmA"/>
    <property type="match status" value="1"/>
</dbReference>
<protein>
    <recommendedName>
        <fullName evidence="9">tRNA-specific 2-thiouridylase MnmA</fullName>
        <ecNumber evidence="9">2.8.1.13</ecNumber>
    </recommendedName>
</protein>
<keyword evidence="1 9" id="KW-0820">tRNA-binding</keyword>
<dbReference type="InterPro" id="IPR004506">
    <property type="entry name" value="MnmA-like"/>
</dbReference>
<evidence type="ECO:0000313" key="12">
    <source>
        <dbReference type="EMBL" id="AVD71477.1"/>
    </source>
</evidence>
<keyword evidence="3 9" id="KW-0819">tRNA processing</keyword>
<evidence type="ECO:0000256" key="1">
    <source>
        <dbReference type="ARBA" id="ARBA00022555"/>
    </source>
</evidence>
<gene>
    <name evidence="9" type="primary">mnmA</name>
    <name evidence="12" type="ORF">CAY53_08375</name>
</gene>
<evidence type="ECO:0000256" key="3">
    <source>
        <dbReference type="ARBA" id="ARBA00022694"/>
    </source>
</evidence>
<evidence type="ECO:0000256" key="9">
    <source>
        <dbReference type="HAMAP-Rule" id="MF_00144"/>
    </source>
</evidence>
<keyword evidence="4 9" id="KW-0547">Nucleotide-binding</keyword>
<keyword evidence="13" id="KW-1185">Reference proteome</keyword>